<keyword evidence="4" id="KW-0472">Membrane</keyword>
<dbReference type="SMART" id="SM00387">
    <property type="entry name" value="HATPase_c"/>
    <property type="match status" value="1"/>
</dbReference>
<dbReference type="InterPro" id="IPR005467">
    <property type="entry name" value="His_kinase_dom"/>
</dbReference>
<dbReference type="Gene3D" id="3.30.565.10">
    <property type="entry name" value="Histidine kinase-like ATPase, C-terminal domain"/>
    <property type="match status" value="1"/>
</dbReference>
<evidence type="ECO:0000313" key="7">
    <source>
        <dbReference type="Proteomes" id="UP000276634"/>
    </source>
</evidence>
<dbReference type="EC" id="2.7.13.3" evidence="2"/>
<keyword evidence="6" id="KW-0418">Kinase</keyword>
<keyword evidence="4" id="KW-1133">Transmembrane helix</keyword>
<dbReference type="InterPro" id="IPR036890">
    <property type="entry name" value="HATPase_C_sf"/>
</dbReference>
<reference evidence="6 7" key="1">
    <citation type="submission" date="2018-11" db="EMBL/GenBank/DDBJ databases">
        <title>Genomic Encyclopedia of Type Strains, Phase IV (KMG-IV): sequencing the most valuable type-strain genomes for metagenomic binning, comparative biology and taxonomic classification.</title>
        <authorList>
            <person name="Goeker M."/>
        </authorList>
    </citation>
    <scope>NUCLEOTIDE SEQUENCE [LARGE SCALE GENOMIC DNA]</scope>
    <source>
        <strain evidence="6 7">DSM 100275</strain>
    </source>
</reference>
<dbReference type="SUPFAM" id="SSF55874">
    <property type="entry name" value="ATPase domain of HSP90 chaperone/DNA topoisomerase II/histidine kinase"/>
    <property type="match status" value="1"/>
</dbReference>
<comment type="catalytic activity">
    <reaction evidence="1">
        <text>ATP + protein L-histidine = ADP + protein N-phospho-L-histidine.</text>
        <dbReference type="EC" id="2.7.13.3"/>
    </reaction>
</comment>
<dbReference type="CDD" id="cd00082">
    <property type="entry name" value="HisKA"/>
    <property type="match status" value="1"/>
</dbReference>
<dbReference type="AlphaFoldDB" id="A0A3N1Y871"/>
<dbReference type="OrthoDB" id="9815750at2"/>
<keyword evidence="4" id="KW-0812">Transmembrane</keyword>
<dbReference type="CDD" id="cd00075">
    <property type="entry name" value="HATPase"/>
    <property type="match status" value="1"/>
</dbReference>
<dbReference type="PANTHER" id="PTHR43065:SF52">
    <property type="entry name" value="SENSOR PROTEIN KINASE PILS"/>
    <property type="match status" value="1"/>
</dbReference>
<dbReference type="Pfam" id="PF25323">
    <property type="entry name" value="6TM_PilS"/>
    <property type="match status" value="1"/>
</dbReference>
<name>A0A3N1Y871_9GAMM</name>
<sequence length="541" mass="57269">MSASSAIPGHPSDPGPRAWQTLLIIGTYRLALAGLLTVLAVTGLAPRTLGVADPALFTLAAVVYLVLALAGSIAFHLRRPAFDTQVHLQGFVDIALITALIHAAGGVSSGLGMLLLVVVIGGGLLLEGRLAVLFAALATLALLAEETYRQLTTGADPAAYPRIGILGAALFATAYLAHVLARRVRQSEALAARRAVDLANLAELNDYIIQRFRSGLLAVDAAQRIRLVNDAAWRLLGMPALGERTPLAAVAPGLAEALEAWRQERRQPREAVRATPGGRDVLPRFYPLGAGADAGTLVVLEDDQVVTEQVQQLKLASLGRLSASIAHEIRNPLGAIAHAAQLLEETEGLDEGTRRLVAIVRDNARRVNTVVENVLQISRAPRARTRPLALAPWLERFAAEFRAQRGLGADDALAVAVEPADLTVEADPDQLHQILWNLCANADEHGRDEAGRLHLTLRAGTAPETGGAFIEVADRGPGILPEVASRIFEPFFSTGGRGTGLGLYIARELAAVAGAALEYRPVPTGGSAFRLRLAGEREMAA</sequence>
<dbReference type="Pfam" id="PF00512">
    <property type="entry name" value="HisKA"/>
    <property type="match status" value="1"/>
</dbReference>
<dbReference type="PROSITE" id="PS50109">
    <property type="entry name" value="HIS_KIN"/>
    <property type="match status" value="1"/>
</dbReference>
<dbReference type="InterPro" id="IPR004358">
    <property type="entry name" value="Sig_transdc_His_kin-like_C"/>
</dbReference>
<evidence type="ECO:0000256" key="1">
    <source>
        <dbReference type="ARBA" id="ARBA00000085"/>
    </source>
</evidence>
<comment type="caution">
    <text evidence="6">The sequence shown here is derived from an EMBL/GenBank/DDBJ whole genome shotgun (WGS) entry which is preliminary data.</text>
</comment>
<dbReference type="SUPFAM" id="SSF47384">
    <property type="entry name" value="Homodimeric domain of signal transducing histidine kinase"/>
    <property type="match status" value="1"/>
</dbReference>
<dbReference type="Gene3D" id="3.30.450.20">
    <property type="entry name" value="PAS domain"/>
    <property type="match status" value="1"/>
</dbReference>
<keyword evidence="3" id="KW-0597">Phosphoprotein</keyword>
<dbReference type="InterPro" id="IPR003594">
    <property type="entry name" value="HATPase_dom"/>
</dbReference>
<feature type="transmembrane region" description="Helical" evidence="4">
    <location>
        <begin position="163"/>
        <end position="181"/>
    </location>
</feature>
<dbReference type="GO" id="GO:0000155">
    <property type="term" value="F:phosphorelay sensor kinase activity"/>
    <property type="evidence" value="ECO:0007669"/>
    <property type="project" value="InterPro"/>
</dbReference>
<feature type="transmembrane region" description="Helical" evidence="4">
    <location>
        <begin position="20"/>
        <end position="44"/>
    </location>
</feature>
<keyword evidence="7" id="KW-1185">Reference proteome</keyword>
<accession>A0A3N1Y871</accession>
<organism evidence="6 7">
    <name type="scientific">Inmirania thermothiophila</name>
    <dbReference type="NCBI Taxonomy" id="1750597"/>
    <lineage>
        <taxon>Bacteria</taxon>
        <taxon>Pseudomonadati</taxon>
        <taxon>Pseudomonadota</taxon>
        <taxon>Gammaproteobacteria</taxon>
        <taxon>Chromatiales</taxon>
        <taxon>Ectothiorhodospiraceae</taxon>
        <taxon>Inmirania</taxon>
    </lineage>
</organism>
<dbReference type="PRINTS" id="PR00344">
    <property type="entry name" value="BCTRLSENSOR"/>
</dbReference>
<dbReference type="Gene3D" id="1.10.287.130">
    <property type="match status" value="1"/>
</dbReference>
<evidence type="ECO:0000313" key="6">
    <source>
        <dbReference type="EMBL" id="ROR34698.1"/>
    </source>
</evidence>
<evidence type="ECO:0000259" key="5">
    <source>
        <dbReference type="PROSITE" id="PS50109"/>
    </source>
</evidence>
<evidence type="ECO:0000256" key="2">
    <source>
        <dbReference type="ARBA" id="ARBA00012438"/>
    </source>
</evidence>
<dbReference type="SMART" id="SM00388">
    <property type="entry name" value="HisKA"/>
    <property type="match status" value="1"/>
</dbReference>
<dbReference type="Proteomes" id="UP000276634">
    <property type="component" value="Unassembled WGS sequence"/>
</dbReference>
<feature type="domain" description="Histidine kinase" evidence="5">
    <location>
        <begin position="324"/>
        <end position="537"/>
    </location>
</feature>
<dbReference type="InterPro" id="IPR036097">
    <property type="entry name" value="HisK_dim/P_sf"/>
</dbReference>
<gene>
    <name evidence="6" type="ORF">EDC57_0600</name>
</gene>
<dbReference type="RefSeq" id="WP_123400085.1">
    <property type="nucleotide sequence ID" value="NZ_RJVI01000001.1"/>
</dbReference>
<protein>
    <recommendedName>
        <fullName evidence="2">histidine kinase</fullName>
        <ecNumber evidence="2">2.7.13.3</ecNumber>
    </recommendedName>
</protein>
<keyword evidence="6" id="KW-0808">Transferase</keyword>
<dbReference type="InterPro" id="IPR003661">
    <property type="entry name" value="HisK_dim/P_dom"/>
</dbReference>
<feature type="transmembrane region" description="Helical" evidence="4">
    <location>
        <begin position="114"/>
        <end position="143"/>
    </location>
</feature>
<feature type="transmembrane region" description="Helical" evidence="4">
    <location>
        <begin position="56"/>
        <end position="76"/>
    </location>
</feature>
<proteinExistence type="predicted"/>
<dbReference type="Pfam" id="PF02518">
    <property type="entry name" value="HATPase_c"/>
    <property type="match status" value="1"/>
</dbReference>
<dbReference type="EMBL" id="RJVI01000001">
    <property type="protein sequence ID" value="ROR34698.1"/>
    <property type="molecule type" value="Genomic_DNA"/>
</dbReference>
<dbReference type="PANTHER" id="PTHR43065">
    <property type="entry name" value="SENSOR HISTIDINE KINASE"/>
    <property type="match status" value="1"/>
</dbReference>
<evidence type="ECO:0000256" key="4">
    <source>
        <dbReference type="SAM" id="Phobius"/>
    </source>
</evidence>
<evidence type="ECO:0000256" key="3">
    <source>
        <dbReference type="ARBA" id="ARBA00022553"/>
    </source>
</evidence>